<feature type="region of interest" description="Disordered" evidence="1">
    <location>
        <begin position="25"/>
        <end position="76"/>
    </location>
</feature>
<dbReference type="Proteomes" id="UP000235836">
    <property type="component" value="Unassembled WGS sequence"/>
</dbReference>
<evidence type="ECO:0000256" key="2">
    <source>
        <dbReference type="SAM" id="SignalP"/>
    </source>
</evidence>
<reference evidence="4 5" key="1">
    <citation type="submission" date="2017-09" db="EMBL/GenBank/DDBJ databases">
        <title>Bacterial strain isolated from the female urinary microbiota.</title>
        <authorList>
            <person name="Thomas-White K."/>
            <person name="Kumar N."/>
            <person name="Forster S."/>
            <person name="Putonti C."/>
            <person name="Lawley T."/>
            <person name="Wolfe A.J."/>
        </authorList>
    </citation>
    <scope>NUCLEOTIDE SEQUENCE [LARGE SCALE GENOMIC DNA]</scope>
    <source>
        <strain evidence="4 5">UMB0792</strain>
    </source>
</reference>
<feature type="signal peptide" evidence="2">
    <location>
        <begin position="1"/>
        <end position="21"/>
    </location>
</feature>
<comment type="caution">
    <text evidence="4">The sequence shown here is derived from an EMBL/GenBank/DDBJ whole genome shotgun (WGS) entry which is preliminary data.</text>
</comment>
<evidence type="ECO:0000313" key="5">
    <source>
        <dbReference type="Proteomes" id="UP000235836"/>
    </source>
</evidence>
<feature type="compositionally biased region" description="Polar residues" evidence="1">
    <location>
        <begin position="63"/>
        <end position="73"/>
    </location>
</feature>
<feature type="domain" description="AMIN-like" evidence="3">
    <location>
        <begin position="79"/>
        <end position="201"/>
    </location>
</feature>
<sequence>MKHQSHALTLALLTVSALGMAACSPSEGISEPNGNPSPSTTTDTKTVVASTIDNQDVPGDYSTEPTGTFTGSNMPELRTADIRSGSHEGYDRVVFEFEGDGTPEFLAGYSGEPLQQASGLPVEVPGEAALEITIHGTSLDQTPDAKYAGKTTLGLASGNIEDVTNSGTFEGVSQYFIGLDKQRPYKVTVLENPTRVVVDIQK</sequence>
<keyword evidence="2" id="KW-0732">Signal</keyword>
<keyword evidence="5" id="KW-1185">Reference proteome</keyword>
<dbReference type="RefSeq" id="WP_102724084.1">
    <property type="nucleotide sequence ID" value="NZ_JBHRZL010000039.1"/>
</dbReference>
<name>A0A2N6T496_9CORY</name>
<organism evidence="4 5">
    <name type="scientific">Corynebacterium tuscaniense</name>
    <dbReference type="NCBI Taxonomy" id="302449"/>
    <lineage>
        <taxon>Bacteria</taxon>
        <taxon>Bacillati</taxon>
        <taxon>Actinomycetota</taxon>
        <taxon>Actinomycetes</taxon>
        <taxon>Mycobacteriales</taxon>
        <taxon>Corynebacteriaceae</taxon>
        <taxon>Corynebacterium</taxon>
    </lineage>
</organism>
<feature type="chain" id="PRO_5039406353" description="AMIN-like domain-containing protein" evidence="2">
    <location>
        <begin position="22"/>
        <end position="202"/>
    </location>
</feature>
<evidence type="ECO:0000313" key="4">
    <source>
        <dbReference type="EMBL" id="PMC64136.1"/>
    </source>
</evidence>
<feature type="compositionally biased region" description="Low complexity" evidence="1">
    <location>
        <begin position="36"/>
        <end position="51"/>
    </location>
</feature>
<dbReference type="InterPro" id="IPR056303">
    <property type="entry name" value="AMIN-like"/>
</dbReference>
<protein>
    <recommendedName>
        <fullName evidence="3">AMIN-like domain-containing protein</fullName>
    </recommendedName>
</protein>
<evidence type="ECO:0000259" key="3">
    <source>
        <dbReference type="Pfam" id="PF24837"/>
    </source>
</evidence>
<dbReference type="AlphaFoldDB" id="A0A2N6T496"/>
<evidence type="ECO:0000256" key="1">
    <source>
        <dbReference type="SAM" id="MobiDB-lite"/>
    </source>
</evidence>
<proteinExistence type="predicted"/>
<gene>
    <name evidence="4" type="ORF">CJ203_06965</name>
</gene>
<accession>A0A2N6T496</accession>
<dbReference type="PROSITE" id="PS51257">
    <property type="entry name" value="PROKAR_LIPOPROTEIN"/>
    <property type="match status" value="1"/>
</dbReference>
<dbReference type="EMBL" id="PNHG01000009">
    <property type="protein sequence ID" value="PMC64136.1"/>
    <property type="molecule type" value="Genomic_DNA"/>
</dbReference>
<dbReference type="Pfam" id="PF24837">
    <property type="entry name" value="AMIN-like"/>
    <property type="match status" value="1"/>
</dbReference>